<keyword evidence="2" id="KW-1185">Reference proteome</keyword>
<dbReference type="Proteomes" id="UP000076962">
    <property type="component" value="Unassembled WGS sequence"/>
</dbReference>
<name>A0A176S1P0_9GAMM</name>
<dbReference type="AlphaFoldDB" id="A0A176S1P0"/>
<evidence type="ECO:0000313" key="1">
    <source>
        <dbReference type="EMBL" id="OAD21930.1"/>
    </source>
</evidence>
<sequence length="47" mass="5604">MNDKFNPDDLKLLKHEYFEDRFESLFKTDYRTAHDAAVRSNRPSGLD</sequence>
<protein>
    <submittedName>
        <fullName evidence="1">Uncharacterized protein</fullName>
    </submittedName>
</protein>
<reference evidence="1 2" key="1">
    <citation type="submission" date="2016-05" db="EMBL/GenBank/DDBJ databases">
        <title>Single-cell genome of chain-forming Candidatus Thiomargarita nelsonii and comparison to other large sulfur-oxidizing bacteria.</title>
        <authorList>
            <person name="Winkel M."/>
            <person name="Salman V."/>
            <person name="Woyke T."/>
            <person name="Schulz-Vogt H."/>
            <person name="Richter M."/>
            <person name="Flood B."/>
            <person name="Bailey J."/>
            <person name="Amann R."/>
            <person name="Mussmann M."/>
        </authorList>
    </citation>
    <scope>NUCLEOTIDE SEQUENCE [LARGE SCALE GENOMIC DNA]</scope>
    <source>
        <strain evidence="1 2">THI036</strain>
    </source>
</reference>
<proteinExistence type="predicted"/>
<evidence type="ECO:0000313" key="2">
    <source>
        <dbReference type="Proteomes" id="UP000076962"/>
    </source>
</evidence>
<organism evidence="1 2">
    <name type="scientific">Candidatus Thiomargarita nelsonii</name>
    <dbReference type="NCBI Taxonomy" id="1003181"/>
    <lineage>
        <taxon>Bacteria</taxon>
        <taxon>Pseudomonadati</taxon>
        <taxon>Pseudomonadota</taxon>
        <taxon>Gammaproteobacteria</taxon>
        <taxon>Thiotrichales</taxon>
        <taxon>Thiotrichaceae</taxon>
        <taxon>Thiomargarita</taxon>
    </lineage>
</organism>
<gene>
    <name evidence="1" type="ORF">THIOM_002291</name>
</gene>
<accession>A0A176S1P0</accession>
<comment type="caution">
    <text evidence="1">The sequence shown here is derived from an EMBL/GenBank/DDBJ whole genome shotgun (WGS) entry which is preliminary data.</text>
</comment>
<dbReference type="EMBL" id="LUTY01001290">
    <property type="protein sequence ID" value="OAD21930.1"/>
    <property type="molecule type" value="Genomic_DNA"/>
</dbReference>